<dbReference type="SMART" id="SM00241">
    <property type="entry name" value="ZP"/>
    <property type="match status" value="1"/>
</dbReference>
<feature type="compositionally biased region" description="Polar residues" evidence="1">
    <location>
        <begin position="381"/>
        <end position="405"/>
    </location>
</feature>
<name>A0A7M5WXB5_9CNID</name>
<accession>A0A7M5WXB5</accession>
<dbReference type="SUPFAM" id="SSF53300">
    <property type="entry name" value="vWA-like"/>
    <property type="match status" value="2"/>
</dbReference>
<dbReference type="PANTHER" id="PTHR24020:SF84">
    <property type="entry name" value="VWFA DOMAIN-CONTAINING PROTEIN"/>
    <property type="match status" value="1"/>
</dbReference>
<dbReference type="OrthoDB" id="6132182at2759"/>
<feature type="domain" description="VWFA" evidence="3">
    <location>
        <begin position="423"/>
        <end position="599"/>
    </location>
</feature>
<dbReference type="AlphaFoldDB" id="A0A7M5WXB5"/>
<dbReference type="PANTHER" id="PTHR24020">
    <property type="entry name" value="COLLAGEN ALPHA"/>
    <property type="match status" value="1"/>
</dbReference>
<keyword evidence="2" id="KW-0812">Transmembrane</keyword>
<dbReference type="InterPro" id="IPR002035">
    <property type="entry name" value="VWF_A"/>
</dbReference>
<keyword evidence="6" id="KW-1185">Reference proteome</keyword>
<dbReference type="InterPro" id="IPR050525">
    <property type="entry name" value="ECM_Assembly_Org"/>
</dbReference>
<dbReference type="PROSITE" id="PS51034">
    <property type="entry name" value="ZP_2"/>
    <property type="match status" value="1"/>
</dbReference>
<keyword evidence="2" id="KW-1133">Transmembrane helix</keyword>
<dbReference type="CDD" id="cd01450">
    <property type="entry name" value="vWFA_subfamily_ECM"/>
    <property type="match status" value="2"/>
</dbReference>
<feature type="domain" description="ZP" evidence="4">
    <location>
        <begin position="612"/>
        <end position="871"/>
    </location>
</feature>
<dbReference type="Gene3D" id="3.40.50.410">
    <property type="entry name" value="von Willebrand factor, type A domain"/>
    <property type="match status" value="2"/>
</dbReference>
<dbReference type="SMART" id="SM00327">
    <property type="entry name" value="VWA"/>
    <property type="match status" value="2"/>
</dbReference>
<dbReference type="Pfam" id="PF00092">
    <property type="entry name" value="VWA"/>
    <property type="match status" value="2"/>
</dbReference>
<proteinExistence type="predicted"/>
<feature type="domain" description="VWFA" evidence="3">
    <location>
        <begin position="20"/>
        <end position="207"/>
    </location>
</feature>
<dbReference type="PROSITE" id="PS50234">
    <property type="entry name" value="VWFA"/>
    <property type="match status" value="2"/>
</dbReference>
<evidence type="ECO:0000256" key="2">
    <source>
        <dbReference type="SAM" id="Phobius"/>
    </source>
</evidence>
<dbReference type="InterPro" id="IPR001507">
    <property type="entry name" value="ZP_dom"/>
</dbReference>
<feature type="transmembrane region" description="Helical" evidence="2">
    <location>
        <begin position="916"/>
        <end position="935"/>
    </location>
</feature>
<evidence type="ECO:0000259" key="3">
    <source>
        <dbReference type="PROSITE" id="PS50234"/>
    </source>
</evidence>
<sequence length="947" mass="103861">FFSALALAAVQTNGQSCDLDLGFIIHACQGLPSEATDFNESIEFMRSVTKSFTIGFDRTRVALIASCYSTNRVEFDLGDGTSKDQVLFDNTLTRMLQEKGNSSNFRLAIAPAFRDARRKIFDQRYGDRREKRNVLIILMNRAIRDMSYVRYATDFLSSPSQEDINVIAVGVNGGTSRTELEVMAGNKPENVFQVSDSSQLSSIANDIGLLSCQDTQTTTTTTTTTTTENETTEPSSTDATDTTTTTTTTTENETTEPSSTDATDTTTTTTTTTENETTEPSSTDATDTTTTTTTTTENETTEPSSTDATDTTIGTTDDTTMETTVVTDTTNATDTTSSTLITIAPSESITSSSQPINLESSIISTMEISENLSTSFYSSTSIDQSENINPSPSTTLPEMTSSIKTTPGPAKTTPSKQSTCDIDLGFVVAESEPVNMGTFSKSMNFVKNIAQHFSLSLDRTRTSLITYSNEAVLQFKFNEQAGHDKRFFNGYLSEIVRKGYGNNTYAALNMARNEMFNSKSGDRPDKKDVLIILLTDERNAKREELISVASSLRESGVKILAVGVGDKVWEDELNIIAGNSMNVFSVSDADSLNELIENIILSTCDERMLELECHSSGFKAGFSLPKLESKSLPYSISFSGNNTCGSINKTSEDHISDGRIWMESNFTDCGIKAYYIGDNIAFEQTIVIEYGSKSLSSVVYRYLTSSHVVKCFLDRKITQKLNINVQDVQEEAPSVNGTSDFEFDLKIMDTSDDENEVQLANIGEPLKFVLNLENAPNQVKTSPQNCYATKTDGTGRYNLIADRCAGADEATAVITSPSNELHSFSWELLAFRYFGESNAVVIVCEVLVCKNEPFLELSDECRRCGQTSNRRKRRNIDGDVIEKKEVISKPFFIINKRQEQPEPDSQQRGFLTTSKGIAVVAGMGGTIVVISGFILKKMFCSAPKVLN</sequence>
<evidence type="ECO:0000256" key="1">
    <source>
        <dbReference type="SAM" id="MobiDB-lite"/>
    </source>
</evidence>
<evidence type="ECO:0000313" key="6">
    <source>
        <dbReference type="Proteomes" id="UP000594262"/>
    </source>
</evidence>
<feature type="region of interest" description="Disordered" evidence="1">
    <location>
        <begin position="217"/>
        <end position="331"/>
    </location>
</feature>
<evidence type="ECO:0000313" key="5">
    <source>
        <dbReference type="EnsemblMetazoa" id="CLYHEMP014295.3"/>
    </source>
</evidence>
<keyword evidence="2" id="KW-0472">Membrane</keyword>
<organism evidence="5 6">
    <name type="scientific">Clytia hemisphaerica</name>
    <dbReference type="NCBI Taxonomy" id="252671"/>
    <lineage>
        <taxon>Eukaryota</taxon>
        <taxon>Metazoa</taxon>
        <taxon>Cnidaria</taxon>
        <taxon>Hydrozoa</taxon>
        <taxon>Hydroidolina</taxon>
        <taxon>Leptothecata</taxon>
        <taxon>Obeliida</taxon>
        <taxon>Clytiidae</taxon>
        <taxon>Clytia</taxon>
    </lineage>
</organism>
<feature type="region of interest" description="Disordered" evidence="1">
    <location>
        <begin position="381"/>
        <end position="417"/>
    </location>
</feature>
<dbReference type="EnsemblMetazoa" id="CLYHEMT014295.3">
    <property type="protein sequence ID" value="CLYHEMP014295.3"/>
    <property type="gene ID" value="CLYHEMG014295"/>
</dbReference>
<dbReference type="Proteomes" id="UP000594262">
    <property type="component" value="Unplaced"/>
</dbReference>
<reference evidence="5" key="1">
    <citation type="submission" date="2021-01" db="UniProtKB">
        <authorList>
            <consortium name="EnsemblMetazoa"/>
        </authorList>
    </citation>
    <scope>IDENTIFICATION</scope>
</reference>
<evidence type="ECO:0000259" key="4">
    <source>
        <dbReference type="PROSITE" id="PS51034"/>
    </source>
</evidence>
<protein>
    <submittedName>
        <fullName evidence="5">Uncharacterized protein</fullName>
    </submittedName>
</protein>
<dbReference type="InterPro" id="IPR036465">
    <property type="entry name" value="vWFA_dom_sf"/>
</dbReference>